<comment type="similarity">
    <text evidence="2 8">Belongs to the EMP24/GP25L family.</text>
</comment>
<evidence type="ECO:0000256" key="5">
    <source>
        <dbReference type="ARBA" id="ARBA00022729"/>
    </source>
</evidence>
<dbReference type="InterPro" id="IPR015720">
    <property type="entry name" value="Emp24-like"/>
</dbReference>
<keyword evidence="5 10" id="KW-0732">Signal</keyword>
<comment type="subcellular location">
    <subcellularLocation>
        <location evidence="1 8">Membrane</location>
        <topology evidence="1 8">Single-pass type I membrane protein</topology>
    </subcellularLocation>
</comment>
<dbReference type="Proteomes" id="UP000494040">
    <property type="component" value="Unassembled WGS sequence"/>
</dbReference>
<proteinExistence type="inferred from homology"/>
<accession>A0A8I6RP69</accession>
<evidence type="ECO:0000256" key="2">
    <source>
        <dbReference type="ARBA" id="ARBA00007104"/>
    </source>
</evidence>
<dbReference type="InterPro" id="IPR009038">
    <property type="entry name" value="GOLD_dom"/>
</dbReference>
<dbReference type="GO" id="GO:0016020">
    <property type="term" value="C:membrane"/>
    <property type="evidence" value="ECO:0007669"/>
    <property type="project" value="UniProtKB-SubCell"/>
</dbReference>
<evidence type="ECO:0000256" key="4">
    <source>
        <dbReference type="ARBA" id="ARBA00022692"/>
    </source>
</evidence>
<feature type="transmembrane region" description="Helical" evidence="9">
    <location>
        <begin position="170"/>
        <end position="192"/>
    </location>
</feature>
<feature type="domain" description="GOLD" evidence="11">
    <location>
        <begin position="29"/>
        <end position="137"/>
    </location>
</feature>
<evidence type="ECO:0000256" key="1">
    <source>
        <dbReference type="ARBA" id="ARBA00004479"/>
    </source>
</evidence>
<dbReference type="OrthoDB" id="759142at2759"/>
<reference evidence="12" key="1">
    <citation type="submission" date="2022-01" db="UniProtKB">
        <authorList>
            <consortium name="EnsemblMetazoa"/>
        </authorList>
    </citation>
    <scope>IDENTIFICATION</scope>
</reference>
<keyword evidence="3" id="KW-0217">Developmental protein</keyword>
<evidence type="ECO:0000256" key="9">
    <source>
        <dbReference type="SAM" id="Phobius"/>
    </source>
</evidence>
<dbReference type="EnsemblMetazoa" id="XM_014394455.2">
    <property type="protein sequence ID" value="XP_014249941.1"/>
    <property type="gene ID" value="LOC106666918"/>
</dbReference>
<dbReference type="PROSITE" id="PS50866">
    <property type="entry name" value="GOLD"/>
    <property type="match status" value="1"/>
</dbReference>
<organism evidence="12 13">
    <name type="scientific">Cimex lectularius</name>
    <name type="common">Bed bug</name>
    <name type="synonym">Acanthia lectularia</name>
    <dbReference type="NCBI Taxonomy" id="79782"/>
    <lineage>
        <taxon>Eukaryota</taxon>
        <taxon>Metazoa</taxon>
        <taxon>Ecdysozoa</taxon>
        <taxon>Arthropoda</taxon>
        <taxon>Hexapoda</taxon>
        <taxon>Insecta</taxon>
        <taxon>Pterygota</taxon>
        <taxon>Neoptera</taxon>
        <taxon>Paraneoptera</taxon>
        <taxon>Hemiptera</taxon>
        <taxon>Heteroptera</taxon>
        <taxon>Panheteroptera</taxon>
        <taxon>Cimicomorpha</taxon>
        <taxon>Cimicidae</taxon>
        <taxon>Cimex</taxon>
    </lineage>
</organism>
<dbReference type="AlphaFoldDB" id="A0A8I6RP69"/>
<feature type="chain" id="PRO_5035183986" description="GOLD domain-containing protein" evidence="10">
    <location>
        <begin position="20"/>
        <end position="203"/>
    </location>
</feature>
<feature type="signal peptide" evidence="10">
    <location>
        <begin position="1"/>
        <end position="19"/>
    </location>
</feature>
<keyword evidence="6 9" id="KW-1133">Transmembrane helix</keyword>
<evidence type="ECO:0000313" key="13">
    <source>
        <dbReference type="Proteomes" id="UP000494040"/>
    </source>
</evidence>
<evidence type="ECO:0000256" key="7">
    <source>
        <dbReference type="ARBA" id="ARBA00023136"/>
    </source>
</evidence>
<gene>
    <name evidence="12" type="primary">106666918</name>
</gene>
<dbReference type="PANTHER" id="PTHR22811">
    <property type="entry name" value="TRANSMEMBRANE EMP24 DOMAIN-CONTAINING PROTEIN"/>
    <property type="match status" value="1"/>
</dbReference>
<evidence type="ECO:0000313" key="12">
    <source>
        <dbReference type="EnsemblMetazoa" id="XP_014249941.1"/>
    </source>
</evidence>
<keyword evidence="7 9" id="KW-0472">Membrane</keyword>
<evidence type="ECO:0000259" key="11">
    <source>
        <dbReference type="PROSITE" id="PS50866"/>
    </source>
</evidence>
<sequence length="203" mass="23630">MKYCQICFCLLLSVFNVNSIMFYLPPNAQKCLRENLKKDDLVIGSYEVTMAPKQHVDYIVTDSKGHTLSQGSDIGKGKFTIVVETEETYEICFKSRVEINQRGVQQEVSFTSKLEVKSYENLGEALKLKPMEVELKALEQLSHSIVKDFESMRESEIKMSNTNESTNNRVIYFSFFGVFCLFCLSTWQVYYFRKYFKSKKLIE</sequence>
<keyword evidence="13" id="KW-1185">Reference proteome</keyword>
<evidence type="ECO:0000256" key="6">
    <source>
        <dbReference type="ARBA" id="ARBA00022989"/>
    </source>
</evidence>
<evidence type="ECO:0000256" key="10">
    <source>
        <dbReference type="SAM" id="SignalP"/>
    </source>
</evidence>
<dbReference type="SMART" id="SM01190">
    <property type="entry name" value="EMP24_GP25L"/>
    <property type="match status" value="1"/>
</dbReference>
<dbReference type="KEGG" id="clec:106666918"/>
<evidence type="ECO:0000256" key="3">
    <source>
        <dbReference type="ARBA" id="ARBA00022473"/>
    </source>
</evidence>
<evidence type="ECO:0000256" key="8">
    <source>
        <dbReference type="RuleBase" id="RU003827"/>
    </source>
</evidence>
<protein>
    <recommendedName>
        <fullName evidence="11">GOLD domain-containing protein</fullName>
    </recommendedName>
</protein>
<keyword evidence="4 8" id="KW-0812">Transmembrane</keyword>
<dbReference type="OMA" id="DVFEACF"/>
<name>A0A8I6RP69_CIMLE</name>
<dbReference type="Pfam" id="PF01105">
    <property type="entry name" value="EMP24_GP25L"/>
    <property type="match status" value="1"/>
</dbReference>